<proteinExistence type="predicted"/>
<dbReference type="Proteomes" id="UP001157418">
    <property type="component" value="Unassembled WGS sequence"/>
</dbReference>
<evidence type="ECO:0000256" key="1">
    <source>
        <dbReference type="SAM" id="MobiDB-lite"/>
    </source>
</evidence>
<comment type="caution">
    <text evidence="2">The sequence shown here is derived from an EMBL/GenBank/DDBJ whole genome shotgun (WGS) entry which is preliminary data.</text>
</comment>
<feature type="compositionally biased region" description="Polar residues" evidence="1">
    <location>
        <begin position="521"/>
        <end position="536"/>
    </location>
</feature>
<accession>A0AAU9LZH5</accession>
<protein>
    <recommendedName>
        <fullName evidence="4">RRM domain-containing protein</fullName>
    </recommendedName>
</protein>
<evidence type="ECO:0000313" key="2">
    <source>
        <dbReference type="EMBL" id="CAH1419817.1"/>
    </source>
</evidence>
<organism evidence="2 3">
    <name type="scientific">Lactuca virosa</name>
    <dbReference type="NCBI Taxonomy" id="75947"/>
    <lineage>
        <taxon>Eukaryota</taxon>
        <taxon>Viridiplantae</taxon>
        <taxon>Streptophyta</taxon>
        <taxon>Embryophyta</taxon>
        <taxon>Tracheophyta</taxon>
        <taxon>Spermatophyta</taxon>
        <taxon>Magnoliopsida</taxon>
        <taxon>eudicotyledons</taxon>
        <taxon>Gunneridae</taxon>
        <taxon>Pentapetalae</taxon>
        <taxon>asterids</taxon>
        <taxon>campanulids</taxon>
        <taxon>Asterales</taxon>
        <taxon>Asteraceae</taxon>
        <taxon>Cichorioideae</taxon>
        <taxon>Cichorieae</taxon>
        <taxon>Lactucinae</taxon>
        <taxon>Lactuca</taxon>
    </lineage>
</organism>
<reference evidence="2 3" key="1">
    <citation type="submission" date="2022-01" db="EMBL/GenBank/DDBJ databases">
        <authorList>
            <person name="Xiong W."/>
            <person name="Schranz E."/>
        </authorList>
    </citation>
    <scope>NUCLEOTIDE SEQUENCE [LARGE SCALE GENOMIC DNA]</scope>
</reference>
<feature type="compositionally biased region" description="Polar residues" evidence="1">
    <location>
        <begin position="359"/>
        <end position="370"/>
    </location>
</feature>
<evidence type="ECO:0000313" key="3">
    <source>
        <dbReference type="Proteomes" id="UP001157418"/>
    </source>
</evidence>
<keyword evidence="3" id="KW-1185">Reference proteome</keyword>
<sequence>MDGRRNGEWIEVRRKKSERRRWTADPITNVFVDGFPGETTKTELWKLFAGFGIQDELGLEQGMQGIKCRKATLRINLAKHPRKPLNKTPLGRPTVNGTVQVAPRKAHELRDGRTYAQVTGIGDDPKENSLPTSHSGTQVITLNSNTSISEWMKKKTLIGEAHSLDHIGSLTASILMNEKTKYLGGLNLALGFGDSTAAKEFLEDKTKWQDWFKWLMRADQYDLPYERTAWLKILGLPLRLFDEEKFSKIVMKFGKVIAPFDNVATRRDYSMGKVGILTSQLPFDKVEEESEDEGYNDLVDEEEEEDEDGVSETYMEDDNNDMEEGEIIPDPNGSRINDIVMELSPSVTKGPTVADSPTKKMTSPNNDALNDNNIEETVQLNGETVELPNGNNVVRSDKENLRITHMDQGVEVNVMVGTQNVEEDVVHESCQFGPLVRSGCFGPFPNPHNEKPMSDDALSLNNPTSYPDPCNGCPSAKKRKIGQEDGNMESNDEHGGVPNLDLNLNLVETQGVNAQHDAQEDSSANDQSQGRATPLSSPWLPK</sequence>
<name>A0AAU9LZH5_9ASTR</name>
<feature type="region of interest" description="Disordered" evidence="1">
    <location>
        <begin position="447"/>
        <end position="542"/>
    </location>
</feature>
<dbReference type="AlphaFoldDB" id="A0AAU9LZH5"/>
<feature type="region of interest" description="Disordered" evidence="1">
    <location>
        <begin position="285"/>
        <end position="333"/>
    </location>
</feature>
<feature type="region of interest" description="Disordered" evidence="1">
    <location>
        <begin position="347"/>
        <end position="370"/>
    </location>
</feature>
<gene>
    <name evidence="2" type="ORF">LVIROSA_LOCUS7318</name>
</gene>
<evidence type="ECO:0008006" key="4">
    <source>
        <dbReference type="Google" id="ProtNLM"/>
    </source>
</evidence>
<dbReference type="EMBL" id="CAKMRJ010000568">
    <property type="protein sequence ID" value="CAH1419817.1"/>
    <property type="molecule type" value="Genomic_DNA"/>
</dbReference>
<feature type="compositionally biased region" description="Acidic residues" evidence="1">
    <location>
        <begin position="286"/>
        <end position="327"/>
    </location>
</feature>